<dbReference type="HOGENOM" id="CLU_097039_4_0_6"/>
<gene>
    <name evidence="1" type="ORF">BN1079_02823</name>
</gene>
<name>A0A078LSU0_9PSED</name>
<dbReference type="eggNOG" id="COG1430">
    <property type="taxonomic scope" value="Bacteria"/>
</dbReference>
<dbReference type="STRING" id="1499686.BN1079_02823"/>
<evidence type="ECO:0008006" key="3">
    <source>
        <dbReference type="Google" id="ProtNLM"/>
    </source>
</evidence>
<dbReference type="InterPro" id="IPR003795">
    <property type="entry name" value="DUF192"/>
</dbReference>
<dbReference type="OrthoDB" id="9813379at2"/>
<reference evidence="1 2" key="1">
    <citation type="submission" date="2014-07" db="EMBL/GenBank/DDBJ databases">
        <authorList>
            <person name="Urmite Genomes Urmite Genomes"/>
        </authorList>
    </citation>
    <scope>NUCLEOTIDE SEQUENCE [LARGE SCALE GENOMIC DNA]</scope>
    <source>
        <strain evidence="1 2">20_BN</strain>
    </source>
</reference>
<dbReference type="RefSeq" id="WP_037025329.1">
    <property type="nucleotide sequence ID" value="NZ_CCSF01000001.1"/>
</dbReference>
<dbReference type="InterPro" id="IPR038695">
    <property type="entry name" value="Saro_0823-like_sf"/>
</dbReference>
<proteinExistence type="predicted"/>
<dbReference type="EMBL" id="CCSF01000001">
    <property type="protein sequence ID" value="CDZ95488.1"/>
    <property type="molecule type" value="Genomic_DNA"/>
</dbReference>
<dbReference type="AlphaFoldDB" id="A0A078LSU0"/>
<keyword evidence="2" id="KW-1185">Reference proteome</keyword>
<evidence type="ECO:0000313" key="1">
    <source>
        <dbReference type="EMBL" id="CDZ95488.1"/>
    </source>
</evidence>
<evidence type="ECO:0000313" key="2">
    <source>
        <dbReference type="Proteomes" id="UP000053902"/>
    </source>
</evidence>
<dbReference type="Pfam" id="PF02643">
    <property type="entry name" value="DUF192"/>
    <property type="match status" value="1"/>
</dbReference>
<sequence>MIAAQVRCRDGRMLALQLEPAFTLWPRFKGLLGRGRLAPATGLWIAPCNSVHCFFMRFAIDVLYLDSQQRVIAIRHTLKPWNLSLHLSARSVIELAAGECQRLGIHIGDIVQCAHYR</sequence>
<protein>
    <recommendedName>
        <fullName evidence="3">DUF192 domain-containing protein</fullName>
    </recommendedName>
</protein>
<organism evidence="1 2">
    <name type="scientific">Pseudomonas saudiphocaensis</name>
    <dbReference type="NCBI Taxonomy" id="1499686"/>
    <lineage>
        <taxon>Bacteria</taxon>
        <taxon>Pseudomonadati</taxon>
        <taxon>Pseudomonadota</taxon>
        <taxon>Gammaproteobacteria</taxon>
        <taxon>Pseudomonadales</taxon>
        <taxon>Pseudomonadaceae</taxon>
        <taxon>Pseudomonas</taxon>
    </lineage>
</organism>
<dbReference type="Gene3D" id="2.60.120.1140">
    <property type="entry name" value="Protein of unknown function DUF192"/>
    <property type="match status" value="1"/>
</dbReference>
<dbReference type="Proteomes" id="UP000053902">
    <property type="component" value="Unassembled WGS sequence"/>
</dbReference>
<accession>A0A078LSU0</accession>